<dbReference type="Pfam" id="PF03358">
    <property type="entry name" value="FMN_red"/>
    <property type="match status" value="1"/>
</dbReference>
<gene>
    <name evidence="2" type="ORF">ACFPFU_03250</name>
</gene>
<evidence type="ECO:0000313" key="3">
    <source>
        <dbReference type="Proteomes" id="UP001595818"/>
    </source>
</evidence>
<dbReference type="PANTHER" id="PTHR30543:SF21">
    <property type="entry name" value="NAD(P)H-DEPENDENT FMN REDUCTASE LOT6"/>
    <property type="match status" value="1"/>
</dbReference>
<dbReference type="EMBL" id="JBHSJJ010000002">
    <property type="protein sequence ID" value="MFC4870688.1"/>
    <property type="molecule type" value="Genomic_DNA"/>
</dbReference>
<dbReference type="Gene3D" id="3.40.50.360">
    <property type="match status" value="1"/>
</dbReference>
<dbReference type="InterPro" id="IPR029039">
    <property type="entry name" value="Flavoprotein-like_sf"/>
</dbReference>
<dbReference type="PANTHER" id="PTHR30543">
    <property type="entry name" value="CHROMATE REDUCTASE"/>
    <property type="match status" value="1"/>
</dbReference>
<sequence>MKKVLLFAGSNSSESINRKIIEQAAGMLNGHQASLIDLRDFPMPIFSVDLEKQEGVPEPARRLRELFLEHDAFVVSVAEHNASVTTALKNTMDWVSRSQEDYRILLGKQVWLLSTSPAESGGASALEHAKAIFSILGAEVVGAFAIGRFFDTSEGNIYQQVGQALKTLQYG</sequence>
<keyword evidence="3" id="KW-1185">Reference proteome</keyword>
<organism evidence="2 3">
    <name type="scientific">Negadavirga shengliensis</name>
    <dbReference type="NCBI Taxonomy" id="1389218"/>
    <lineage>
        <taxon>Bacteria</taxon>
        <taxon>Pseudomonadati</taxon>
        <taxon>Bacteroidota</taxon>
        <taxon>Cytophagia</taxon>
        <taxon>Cytophagales</taxon>
        <taxon>Cyclobacteriaceae</taxon>
        <taxon>Negadavirga</taxon>
    </lineage>
</organism>
<dbReference type="GO" id="GO:0016491">
    <property type="term" value="F:oxidoreductase activity"/>
    <property type="evidence" value="ECO:0007669"/>
    <property type="project" value="UniProtKB-KW"/>
</dbReference>
<keyword evidence="2" id="KW-0560">Oxidoreductase</keyword>
<evidence type="ECO:0000259" key="1">
    <source>
        <dbReference type="Pfam" id="PF03358"/>
    </source>
</evidence>
<dbReference type="RefSeq" id="WP_377061467.1">
    <property type="nucleotide sequence ID" value="NZ_JBHSJJ010000002.1"/>
</dbReference>
<protein>
    <submittedName>
        <fullName evidence="2">NAD(P)H-dependent oxidoreductase</fullName>
        <ecNumber evidence="2">1.-.-.-</ecNumber>
    </submittedName>
</protein>
<dbReference type="InterPro" id="IPR005025">
    <property type="entry name" value="FMN_Rdtase-like_dom"/>
</dbReference>
<evidence type="ECO:0000313" key="2">
    <source>
        <dbReference type="EMBL" id="MFC4870688.1"/>
    </source>
</evidence>
<dbReference type="Proteomes" id="UP001595818">
    <property type="component" value="Unassembled WGS sequence"/>
</dbReference>
<reference evidence="3" key="1">
    <citation type="journal article" date="2019" name="Int. J. Syst. Evol. Microbiol.">
        <title>The Global Catalogue of Microorganisms (GCM) 10K type strain sequencing project: providing services to taxonomists for standard genome sequencing and annotation.</title>
        <authorList>
            <consortium name="The Broad Institute Genomics Platform"/>
            <consortium name="The Broad Institute Genome Sequencing Center for Infectious Disease"/>
            <person name="Wu L."/>
            <person name="Ma J."/>
        </authorList>
    </citation>
    <scope>NUCLEOTIDE SEQUENCE [LARGE SCALE GENOMIC DNA]</scope>
    <source>
        <strain evidence="3">CGMCC 4.7466</strain>
    </source>
</reference>
<name>A0ABV9SWC4_9BACT</name>
<dbReference type="EC" id="1.-.-.-" evidence="2"/>
<proteinExistence type="predicted"/>
<comment type="caution">
    <text evidence="2">The sequence shown here is derived from an EMBL/GenBank/DDBJ whole genome shotgun (WGS) entry which is preliminary data.</text>
</comment>
<accession>A0ABV9SWC4</accession>
<feature type="domain" description="NADPH-dependent FMN reductase-like" evidence="1">
    <location>
        <begin position="3"/>
        <end position="148"/>
    </location>
</feature>
<dbReference type="SUPFAM" id="SSF52218">
    <property type="entry name" value="Flavoproteins"/>
    <property type="match status" value="1"/>
</dbReference>
<dbReference type="InterPro" id="IPR050712">
    <property type="entry name" value="NAD(P)H-dep_reductase"/>
</dbReference>